<evidence type="ECO:0000256" key="5">
    <source>
        <dbReference type="ARBA" id="ARBA00023077"/>
    </source>
</evidence>
<dbReference type="PROSITE" id="PS52016">
    <property type="entry name" value="TONB_DEPENDENT_REC_3"/>
    <property type="match status" value="1"/>
</dbReference>
<keyword evidence="7 8" id="KW-0998">Cell outer membrane</keyword>
<dbReference type="AlphaFoldDB" id="A0AAU7D5M4"/>
<accession>A0AAU7D5M4</accession>
<evidence type="ECO:0000259" key="12">
    <source>
        <dbReference type="Pfam" id="PF07715"/>
    </source>
</evidence>
<dbReference type="InterPro" id="IPR008969">
    <property type="entry name" value="CarboxyPept-like_regulatory"/>
</dbReference>
<organism evidence="13">
    <name type="scientific">Edaphobacter paludis</name>
    <dbReference type="NCBI Taxonomy" id="3035702"/>
    <lineage>
        <taxon>Bacteria</taxon>
        <taxon>Pseudomonadati</taxon>
        <taxon>Acidobacteriota</taxon>
        <taxon>Terriglobia</taxon>
        <taxon>Terriglobales</taxon>
        <taxon>Acidobacteriaceae</taxon>
        <taxon>Edaphobacter</taxon>
    </lineage>
</organism>
<dbReference type="InterPro" id="IPR037066">
    <property type="entry name" value="Plug_dom_sf"/>
</dbReference>
<proteinExistence type="inferred from homology"/>
<dbReference type="PANTHER" id="PTHR30069:SF28">
    <property type="entry name" value="TONB-DEPENDENT RECEPTOR YNCD-RELATED"/>
    <property type="match status" value="1"/>
</dbReference>
<feature type="chain" id="PRO_5043537454" evidence="10">
    <location>
        <begin position="24"/>
        <end position="836"/>
    </location>
</feature>
<evidence type="ECO:0000256" key="4">
    <source>
        <dbReference type="ARBA" id="ARBA00022692"/>
    </source>
</evidence>
<dbReference type="RefSeq" id="WP_348269646.1">
    <property type="nucleotide sequence ID" value="NZ_CP121195.1"/>
</dbReference>
<dbReference type="GO" id="GO:0044718">
    <property type="term" value="P:siderophore transmembrane transport"/>
    <property type="evidence" value="ECO:0007669"/>
    <property type="project" value="TreeGrafter"/>
</dbReference>
<feature type="domain" description="TonB-dependent receptor plug" evidence="12">
    <location>
        <begin position="132"/>
        <end position="239"/>
    </location>
</feature>
<sequence length="836" mass="90565">MPYLRRLLLGLCTFAAVSFPAVAQPITSSTVVGQILDAGGAAVVGAHIEAKQLDGPFDIRFVSDQEGHYAISNLPAGRYEIYVDHVGFRELKQQTTITPNSRITLNLPLAVSSLTESVTVQAQSTLITETPTGQTQTSVSREDFRHTPATTIAEVLALTPGVTVIAGNGPRDVSVSVRGSNERQTYGIRNIQVFEDGFPVTQPDGLARTDLTDPHAYSSIDVVQGPSSALYGNYATGGAINFHTRTGSEIQGLEIGADFGSFGYFNDYVTYGAGGERYQVSGFLSNVRATQATANNSFNTITANILATFMATPKDRFTIKFIDNDLDTNLSIRLSRAQYQMNPLQKGCEAYTAVAAANGCASVSLFTNGYNGTKVSFTAAQAGLGRHDRRTIFGARYEHDLTDNTTWRTQFVFDNRDANQPTSASAYRGTLPSFNVISDVLRRGNLWSRRSSTFAGGFFNYENINSQSANLVPGGNAAIGGQTQTVYGKHLNTGIRGRQEIALAEQWMLVAGLGAEYTGLNALANNFTYPVGATPVISPVSADRTFFNFAPEVSLQYHPTDRWRLHARLGTGYGTPQATQLFTNAQGAFGNNTTLKTQRNTGVDLGADLSLGATLQASITGFYEWFRNEMVTQSPGVNLQSYTFNAPASAHRGVEVGLDWHPLPAILPGARLRASYMYDNQIYTNYRETITTGTQTGTFDRNGNMIPGVVPNFLNTRIVYDQPRGKLRGFGGFLEANWRDDYKLDNANLLSAPGFTLLNLSTHYDPPAGHGLISRLHLYFDIQNLANKTYVASAGNITNSLNTSGQQNDASVLTNSTGSIYAGTPRASYGGVRVRF</sequence>
<dbReference type="Gene3D" id="2.40.170.20">
    <property type="entry name" value="TonB-dependent receptor, beta-barrel domain"/>
    <property type="match status" value="1"/>
</dbReference>
<evidence type="ECO:0000313" key="13">
    <source>
        <dbReference type="EMBL" id="XBH12989.1"/>
    </source>
</evidence>
<dbReference type="InterPro" id="IPR012910">
    <property type="entry name" value="Plug_dom"/>
</dbReference>
<keyword evidence="13" id="KW-0675">Receptor</keyword>
<dbReference type="InterPro" id="IPR000531">
    <property type="entry name" value="Beta-barrel_TonB"/>
</dbReference>
<keyword evidence="5 9" id="KW-0798">TonB box</keyword>
<dbReference type="Gene3D" id="2.170.130.10">
    <property type="entry name" value="TonB-dependent receptor, plug domain"/>
    <property type="match status" value="1"/>
</dbReference>
<dbReference type="EMBL" id="CP121195">
    <property type="protein sequence ID" value="XBH12989.1"/>
    <property type="molecule type" value="Genomic_DNA"/>
</dbReference>
<name>A0AAU7D5M4_9BACT</name>
<comment type="similarity">
    <text evidence="8 9">Belongs to the TonB-dependent receptor family.</text>
</comment>
<evidence type="ECO:0000256" key="9">
    <source>
        <dbReference type="RuleBase" id="RU003357"/>
    </source>
</evidence>
<dbReference type="GO" id="GO:0009279">
    <property type="term" value="C:cell outer membrane"/>
    <property type="evidence" value="ECO:0007669"/>
    <property type="project" value="UniProtKB-SubCell"/>
</dbReference>
<evidence type="ECO:0000256" key="3">
    <source>
        <dbReference type="ARBA" id="ARBA00022452"/>
    </source>
</evidence>
<dbReference type="PANTHER" id="PTHR30069">
    <property type="entry name" value="TONB-DEPENDENT OUTER MEMBRANE RECEPTOR"/>
    <property type="match status" value="1"/>
</dbReference>
<dbReference type="Pfam" id="PF07715">
    <property type="entry name" value="Plug"/>
    <property type="match status" value="1"/>
</dbReference>
<dbReference type="Pfam" id="PF13620">
    <property type="entry name" value="CarboxypepD_reg"/>
    <property type="match status" value="1"/>
</dbReference>
<dbReference type="SUPFAM" id="SSF56935">
    <property type="entry name" value="Porins"/>
    <property type="match status" value="1"/>
</dbReference>
<gene>
    <name evidence="13" type="ORF">P8936_15015</name>
</gene>
<evidence type="ECO:0000259" key="11">
    <source>
        <dbReference type="Pfam" id="PF00593"/>
    </source>
</evidence>
<keyword evidence="2 8" id="KW-0813">Transport</keyword>
<dbReference type="SUPFAM" id="SSF49464">
    <property type="entry name" value="Carboxypeptidase regulatory domain-like"/>
    <property type="match status" value="1"/>
</dbReference>
<feature type="signal peptide" evidence="10">
    <location>
        <begin position="1"/>
        <end position="23"/>
    </location>
</feature>
<evidence type="ECO:0000256" key="8">
    <source>
        <dbReference type="PROSITE-ProRule" id="PRU01360"/>
    </source>
</evidence>
<dbReference type="Gene3D" id="2.60.40.1120">
    <property type="entry name" value="Carboxypeptidase-like, regulatory domain"/>
    <property type="match status" value="1"/>
</dbReference>
<evidence type="ECO:0000256" key="1">
    <source>
        <dbReference type="ARBA" id="ARBA00004571"/>
    </source>
</evidence>
<evidence type="ECO:0000256" key="7">
    <source>
        <dbReference type="ARBA" id="ARBA00023237"/>
    </source>
</evidence>
<dbReference type="InterPro" id="IPR036942">
    <property type="entry name" value="Beta-barrel_TonB_sf"/>
</dbReference>
<keyword evidence="10" id="KW-0732">Signal</keyword>
<dbReference type="Pfam" id="PF00593">
    <property type="entry name" value="TonB_dep_Rec_b-barrel"/>
    <property type="match status" value="1"/>
</dbReference>
<protein>
    <submittedName>
        <fullName evidence="13">TonB-dependent receptor</fullName>
    </submittedName>
</protein>
<evidence type="ECO:0000256" key="2">
    <source>
        <dbReference type="ARBA" id="ARBA00022448"/>
    </source>
</evidence>
<keyword evidence="3 8" id="KW-1134">Transmembrane beta strand</keyword>
<comment type="subcellular location">
    <subcellularLocation>
        <location evidence="1 8">Cell outer membrane</location>
        <topology evidence="1 8">Multi-pass membrane protein</topology>
    </subcellularLocation>
</comment>
<keyword evidence="4 8" id="KW-0812">Transmembrane</keyword>
<evidence type="ECO:0000256" key="6">
    <source>
        <dbReference type="ARBA" id="ARBA00023136"/>
    </source>
</evidence>
<keyword evidence="6 8" id="KW-0472">Membrane</keyword>
<evidence type="ECO:0000256" key="10">
    <source>
        <dbReference type="SAM" id="SignalP"/>
    </source>
</evidence>
<feature type="domain" description="TonB-dependent receptor-like beta-barrel" evidence="11">
    <location>
        <begin position="369"/>
        <end position="785"/>
    </location>
</feature>
<dbReference type="GO" id="GO:0015344">
    <property type="term" value="F:siderophore uptake transmembrane transporter activity"/>
    <property type="evidence" value="ECO:0007669"/>
    <property type="project" value="TreeGrafter"/>
</dbReference>
<reference evidence="13" key="1">
    <citation type="submission" date="2023-03" db="EMBL/GenBank/DDBJ databases">
        <title>Edaphobacter sp.</title>
        <authorList>
            <person name="Huber K.J."/>
            <person name="Papendorf J."/>
            <person name="Pilke C."/>
            <person name="Bunk B."/>
            <person name="Sproeer C."/>
            <person name="Pester M."/>
        </authorList>
    </citation>
    <scope>NUCLEOTIDE SEQUENCE</scope>
    <source>
        <strain evidence="13">DSM 109920</strain>
    </source>
</reference>
<dbReference type="InterPro" id="IPR039426">
    <property type="entry name" value="TonB-dep_rcpt-like"/>
</dbReference>